<protein>
    <recommendedName>
        <fullName evidence="3">DUF4142 domain-containing protein</fullName>
    </recommendedName>
</protein>
<dbReference type="Proteomes" id="UP000494214">
    <property type="component" value="Unassembled WGS sequence"/>
</dbReference>
<feature type="region of interest" description="Disordered" evidence="1">
    <location>
        <begin position="172"/>
        <end position="206"/>
    </location>
</feature>
<dbReference type="EMBL" id="CADIJM010000001">
    <property type="protein sequence ID" value="CAB3660552.1"/>
    <property type="molecule type" value="Genomic_DNA"/>
</dbReference>
<organism evidence="4 5">
    <name type="scientific">Achromobacter animicus</name>
    <dbReference type="NCBI Taxonomy" id="1389935"/>
    <lineage>
        <taxon>Bacteria</taxon>
        <taxon>Pseudomonadati</taxon>
        <taxon>Pseudomonadota</taxon>
        <taxon>Betaproteobacteria</taxon>
        <taxon>Burkholderiales</taxon>
        <taxon>Alcaligenaceae</taxon>
        <taxon>Achromobacter</taxon>
    </lineage>
</organism>
<feature type="chain" id="PRO_5028816671" description="DUF4142 domain-containing protein" evidence="2">
    <location>
        <begin position="28"/>
        <end position="206"/>
    </location>
</feature>
<evidence type="ECO:0000313" key="4">
    <source>
        <dbReference type="EMBL" id="CAB3660552.1"/>
    </source>
</evidence>
<gene>
    <name evidence="4" type="ORF">LMG26690_00545</name>
</gene>
<dbReference type="Gene3D" id="1.20.1260.10">
    <property type="match status" value="1"/>
</dbReference>
<keyword evidence="5" id="KW-1185">Reference proteome</keyword>
<feature type="compositionally biased region" description="Low complexity" evidence="1">
    <location>
        <begin position="193"/>
        <end position="206"/>
    </location>
</feature>
<proteinExistence type="predicted"/>
<evidence type="ECO:0000259" key="3">
    <source>
        <dbReference type="Pfam" id="PF13628"/>
    </source>
</evidence>
<dbReference type="Pfam" id="PF13628">
    <property type="entry name" value="DUF4142"/>
    <property type="match status" value="1"/>
</dbReference>
<evidence type="ECO:0000256" key="2">
    <source>
        <dbReference type="SAM" id="SignalP"/>
    </source>
</evidence>
<evidence type="ECO:0000313" key="5">
    <source>
        <dbReference type="Proteomes" id="UP000494214"/>
    </source>
</evidence>
<name>A0A6S6ZC68_9BURK</name>
<dbReference type="PANTHER" id="PTHR38593:SF1">
    <property type="entry name" value="BLR2558 PROTEIN"/>
    <property type="match status" value="1"/>
</dbReference>
<dbReference type="AlphaFoldDB" id="A0A6S6ZC68"/>
<dbReference type="PANTHER" id="PTHR38593">
    <property type="entry name" value="BLR2558 PROTEIN"/>
    <property type="match status" value="1"/>
</dbReference>
<feature type="domain" description="DUF4142" evidence="3">
    <location>
        <begin position="33"/>
        <end position="169"/>
    </location>
</feature>
<evidence type="ECO:0000256" key="1">
    <source>
        <dbReference type="SAM" id="MobiDB-lite"/>
    </source>
</evidence>
<accession>A0A6S6ZC68</accession>
<keyword evidence="2" id="KW-0732">Signal</keyword>
<sequence>MKPFTIPSLAAVAAALVLAGVGHVSHAAELDASDARFLQAASGSGMFEVQAAELAGKRAQDAQVRAFAAKMLEQHAAVNKELKALAAAKNVALPDQPAEPERATLHELGGMTGASFDQLYIQKAAVDAHATANRLFETAAKASEDAQVRDFAVRTLPMLKDHYAMSRALQREPAVNGEKIHPAPKGEAPPVSPASRAAPASVVPEK</sequence>
<reference evidence="4 5" key="1">
    <citation type="submission" date="2020-04" db="EMBL/GenBank/DDBJ databases">
        <authorList>
            <person name="De Canck E."/>
        </authorList>
    </citation>
    <scope>NUCLEOTIDE SEQUENCE [LARGE SCALE GENOMIC DNA]</scope>
    <source>
        <strain evidence="4 5">LMG 26690</strain>
    </source>
</reference>
<dbReference type="InterPro" id="IPR025419">
    <property type="entry name" value="DUF4142"/>
</dbReference>
<dbReference type="InterPro" id="IPR012347">
    <property type="entry name" value="Ferritin-like"/>
</dbReference>
<feature type="signal peptide" evidence="2">
    <location>
        <begin position="1"/>
        <end position="27"/>
    </location>
</feature>